<dbReference type="InterPro" id="IPR003731">
    <property type="entry name" value="Di-Nase_FeMo-co_biosynth"/>
</dbReference>
<dbReference type="Pfam" id="PF02579">
    <property type="entry name" value="Nitro_FeMo-Co"/>
    <property type="match status" value="1"/>
</dbReference>
<evidence type="ECO:0000256" key="2">
    <source>
        <dbReference type="HAMAP-Rule" id="MF_00674"/>
    </source>
</evidence>
<dbReference type="SUPFAM" id="SSF88659">
    <property type="entry name" value="Sigma3 and sigma4 domains of RNA polymerase sigma factors"/>
    <property type="match status" value="1"/>
</dbReference>
<evidence type="ECO:0000313" key="5">
    <source>
        <dbReference type="Proteomes" id="UP000886805"/>
    </source>
</evidence>
<gene>
    <name evidence="4" type="ORF">H9849_05005</name>
</gene>
<accession>A0A9D1X3Z1</accession>
<dbReference type="Pfam" id="PF02001">
    <property type="entry name" value="DUF134"/>
    <property type="match status" value="1"/>
</dbReference>
<reference evidence="4" key="1">
    <citation type="journal article" date="2021" name="PeerJ">
        <title>Extensive microbial diversity within the chicken gut microbiome revealed by metagenomics and culture.</title>
        <authorList>
            <person name="Gilroy R."/>
            <person name="Ravi A."/>
            <person name="Getino M."/>
            <person name="Pursley I."/>
            <person name="Horton D.L."/>
            <person name="Alikhan N.F."/>
            <person name="Baker D."/>
            <person name="Gharbi K."/>
            <person name="Hall N."/>
            <person name="Watson M."/>
            <person name="Adriaenssens E.M."/>
            <person name="Foster-Nyarko E."/>
            <person name="Jarju S."/>
            <person name="Secka A."/>
            <person name="Antonio M."/>
            <person name="Oren A."/>
            <person name="Chaudhuri R.R."/>
            <person name="La Ragione R."/>
            <person name="Hildebrand F."/>
            <person name="Pallen M.J."/>
        </authorList>
    </citation>
    <scope>NUCLEOTIDE SEQUENCE</scope>
    <source>
        <strain evidence="4">ChiSxjej3B15-1167</strain>
    </source>
</reference>
<dbReference type="Proteomes" id="UP000886805">
    <property type="component" value="Unassembled WGS sequence"/>
</dbReference>
<comment type="similarity">
    <text evidence="1 2">Belongs to the UPF0251 family.</text>
</comment>
<dbReference type="Gene3D" id="1.10.10.10">
    <property type="entry name" value="Winged helix-like DNA-binding domain superfamily/Winged helix DNA-binding domain"/>
    <property type="match status" value="1"/>
</dbReference>
<dbReference type="EMBL" id="DXEQ01000134">
    <property type="protein sequence ID" value="HIX72362.1"/>
    <property type="molecule type" value="Genomic_DNA"/>
</dbReference>
<dbReference type="InterPro" id="IPR033913">
    <property type="entry name" value="MTH1175_dom"/>
</dbReference>
<reference evidence="4" key="2">
    <citation type="submission" date="2021-04" db="EMBL/GenBank/DDBJ databases">
        <authorList>
            <person name="Gilroy R."/>
        </authorList>
    </citation>
    <scope>NUCLEOTIDE SEQUENCE</scope>
    <source>
        <strain evidence="4">ChiSxjej3B15-1167</strain>
    </source>
</reference>
<feature type="domain" description="Dinitrogenase iron-molybdenum cofactor biosynthesis" evidence="3">
    <location>
        <begin position="143"/>
        <end position="230"/>
    </location>
</feature>
<dbReference type="InterPro" id="IPR036105">
    <property type="entry name" value="DiNase_FeMo-co_biosyn_sf"/>
</dbReference>
<dbReference type="InterPro" id="IPR002852">
    <property type="entry name" value="UPF0251"/>
</dbReference>
<dbReference type="InterPro" id="IPR013324">
    <property type="entry name" value="RNA_pol_sigma_r3/r4-like"/>
</dbReference>
<sequence length="273" mass="29641">MARPSRCRRVCAEPAFDSFAPCGREAGEPVALTVDEYEVIRLVDYEKKTHVQCAAQMGISRTTVTEIYERARYKIADCIVNGKTLRIAGGNYHVCRGRAGDERGCGQRCRWAAQKQWRQRSGEDEVFAERNEDTMRIAVTYEEGNVFQHFGHTSQMKIYDVEEGKVIHEEVVDTAGSGHGALAGFLAGLKVDMLICGGIGAGARVALAEAGIELYPGVSGQADDAVAAFLAGKLDYDPDTQCSHHDHAHGEGHCGHHGEGHCGEDKHGCAGNH</sequence>
<proteinExistence type="inferred from homology"/>
<name>A0A9D1X3Z1_9FIRM</name>
<protein>
    <recommendedName>
        <fullName evidence="2">UPF0251 protein H9849_05005</fullName>
    </recommendedName>
</protein>
<evidence type="ECO:0000259" key="3">
    <source>
        <dbReference type="Pfam" id="PF02579"/>
    </source>
</evidence>
<dbReference type="SUPFAM" id="SSF53146">
    <property type="entry name" value="Nitrogenase accessory factor-like"/>
    <property type="match status" value="1"/>
</dbReference>
<dbReference type="AlphaFoldDB" id="A0A9D1X3Z1"/>
<dbReference type="HAMAP" id="MF_00674">
    <property type="entry name" value="UPF0251"/>
    <property type="match status" value="1"/>
</dbReference>
<dbReference type="InterPro" id="IPR036388">
    <property type="entry name" value="WH-like_DNA-bd_sf"/>
</dbReference>
<evidence type="ECO:0000256" key="1">
    <source>
        <dbReference type="ARBA" id="ARBA00009350"/>
    </source>
</evidence>
<evidence type="ECO:0000313" key="4">
    <source>
        <dbReference type="EMBL" id="HIX72362.1"/>
    </source>
</evidence>
<dbReference type="PANTHER" id="PTHR37478:SF2">
    <property type="entry name" value="UPF0251 PROTEIN TK0562"/>
    <property type="match status" value="1"/>
</dbReference>
<organism evidence="4 5">
    <name type="scientific">Candidatus Anaerobutyricum stercoripullorum</name>
    <dbReference type="NCBI Taxonomy" id="2838456"/>
    <lineage>
        <taxon>Bacteria</taxon>
        <taxon>Bacillati</taxon>
        <taxon>Bacillota</taxon>
        <taxon>Clostridia</taxon>
        <taxon>Lachnospirales</taxon>
        <taxon>Lachnospiraceae</taxon>
        <taxon>Anaerobutyricum</taxon>
    </lineage>
</organism>
<dbReference type="PANTHER" id="PTHR37478">
    <property type="match status" value="1"/>
</dbReference>
<comment type="caution">
    <text evidence="4">The sequence shown here is derived from an EMBL/GenBank/DDBJ whole genome shotgun (WGS) entry which is preliminary data.</text>
</comment>
<dbReference type="Gene3D" id="3.30.420.130">
    <property type="entry name" value="Dinitrogenase iron-molybdenum cofactor biosynthesis domain"/>
    <property type="match status" value="1"/>
</dbReference>
<dbReference type="CDD" id="cd00851">
    <property type="entry name" value="MTH1175"/>
    <property type="match status" value="1"/>
</dbReference>